<evidence type="ECO:0000259" key="1">
    <source>
        <dbReference type="Pfam" id="PF23237"/>
    </source>
</evidence>
<feature type="non-terminal residue" evidence="2">
    <location>
        <position position="1"/>
    </location>
</feature>
<dbReference type="InterPro" id="IPR057078">
    <property type="entry name" value="HYR-4C"/>
</dbReference>
<protein>
    <submittedName>
        <fullName evidence="2">Gliding motility-associated C-terminal domain-containing protein</fullName>
    </submittedName>
</protein>
<comment type="caution">
    <text evidence="2">The sequence shown here is derived from an EMBL/GenBank/DDBJ whole genome shotgun (WGS) entry which is preliminary data.</text>
</comment>
<dbReference type="Pfam" id="PF23237">
    <property type="entry name" value="HYR_4C"/>
    <property type="match status" value="1"/>
</dbReference>
<gene>
    <name evidence="2" type="ORF">ES692_02075</name>
</gene>
<accession>A0A5C7BAH1</accession>
<evidence type="ECO:0000313" key="3">
    <source>
        <dbReference type="Proteomes" id="UP000321938"/>
    </source>
</evidence>
<sequence>LTGDVIDEADNCSTDLEATFTDTIISGDCANESIITRTWSLTDECDNTTTLVQTITVQDTTAPTFTVPADVTLECDANLSDVTLTGDVIDEADNCSTDLEATFTDAVTSSDCANESIITRTWSLTDECDNTTTLVQTITVQDTTVPTFTVPADVTLECDADLSDVTLTGDVIDEADNCSIDLEATFTDAVTFGDCANESIITRTWSLTDECDNTTTLVQTITVQDTTAPTFTVPADVTLECDADLTDMSLTGDVIDEADNCSIDLEATFTDAVTFGDCANESIITRTWSLTDECDNTTTLVQTITVQDTTAPTFTVPADVTLECDADLTDMSLTGDVTDEADNCSTDLEAAFTDAVTTGDCANASIITRTWTLTDECDNTITLVQTITVQDTTAPTFTVPADVSLECDTDLTDMSLTGDVTDEADNCSTDLEATFTDAVTSGDCVNASIITRTWSLTDECDNTTTLVQTITVQDTTAPTFTVPADVSLECDADLTDMSLTGDVTDEADNCSTDLEATFTDAVTSGDCANASIITRTWSLTDECDNTITLVQTITLEDTTAPTFTVPVDVTLECDADLTDAALTGDVTDEADNCSTELDATYVDSIAEGNCPNESIVTRVWTVIDDCENATAFVQTIIIQDTTAPTFTVPESITIECTQDATDVSITGDVTDEGDNCSTELEATFTDTITEGDCPNNSSIARTWTLTDECDNTTILTQTITIIDSTAPALVGDLENEINIACTAIPAVPDLVFEDACSTNITVEFNETSTSDGAVTDYVIVRDWFVSDECGNETVFTQTINVAVATDIPVEDEDLCIGEDFDFDLFNLLIGDYDPDGVWTVTTGNATIDGSFFNPSSLLDTNGDYTNGQLVAYEFTYTYAGSCPGEATVTINLNDECIVLPCGQDDLVISTAVTANFDGVNDVFAITGTEDCGFVYELQIFNRWGAKIYDNPNYQNDWNGAASSASVGNSEFVPTGTYYYILNIRNSGLRPVTGPIYVSTK</sequence>
<dbReference type="EMBL" id="VOSB01000003">
    <property type="protein sequence ID" value="TXE19562.1"/>
    <property type="molecule type" value="Genomic_DNA"/>
</dbReference>
<evidence type="ECO:0000313" key="2">
    <source>
        <dbReference type="EMBL" id="TXE19562.1"/>
    </source>
</evidence>
<dbReference type="Proteomes" id="UP000321938">
    <property type="component" value="Unassembled WGS sequence"/>
</dbReference>
<proteinExistence type="predicted"/>
<feature type="domain" description="HYR-like" evidence="1">
    <location>
        <begin position="646"/>
        <end position="721"/>
    </location>
</feature>
<dbReference type="STRING" id="1123037.GCA_000425305_00775"/>
<dbReference type="AlphaFoldDB" id="A0A5C7BAH1"/>
<reference evidence="2 3" key="1">
    <citation type="submission" date="2019-08" db="EMBL/GenBank/DDBJ databases">
        <title>Genome of Psychroserpens burtonensis ACAM 167.</title>
        <authorList>
            <person name="Bowman J.P."/>
        </authorList>
    </citation>
    <scope>NUCLEOTIDE SEQUENCE [LARGE SCALE GENOMIC DNA]</scope>
    <source>
        <strain evidence="2 3">ACAM 167</strain>
    </source>
</reference>
<dbReference type="RefSeq" id="WP_147230967.1">
    <property type="nucleotide sequence ID" value="NZ_VOSB01000003.1"/>
</dbReference>
<organism evidence="2 3">
    <name type="scientific">Psychroserpens burtonensis</name>
    <dbReference type="NCBI Taxonomy" id="49278"/>
    <lineage>
        <taxon>Bacteria</taxon>
        <taxon>Pseudomonadati</taxon>
        <taxon>Bacteroidota</taxon>
        <taxon>Flavobacteriia</taxon>
        <taxon>Flavobacteriales</taxon>
        <taxon>Flavobacteriaceae</taxon>
        <taxon>Psychroserpens</taxon>
    </lineage>
</organism>
<dbReference type="Pfam" id="PF13585">
    <property type="entry name" value="CHU_C"/>
    <property type="match status" value="1"/>
</dbReference>
<dbReference type="OrthoDB" id="599464at2"/>
<name>A0A5C7BAH1_9FLAO</name>
<keyword evidence="3" id="KW-1185">Reference proteome</keyword>